<keyword evidence="1" id="KW-0862">Zinc</keyword>
<evidence type="ECO:0000256" key="2">
    <source>
        <dbReference type="SAM" id="MobiDB-lite"/>
    </source>
</evidence>
<evidence type="ECO:0000313" key="5">
    <source>
        <dbReference type="Proteomes" id="UP001151760"/>
    </source>
</evidence>
<keyword evidence="5" id="KW-1185">Reference proteome</keyword>
<dbReference type="Gene3D" id="4.10.60.10">
    <property type="entry name" value="Zinc finger, CCHC-type"/>
    <property type="match status" value="1"/>
</dbReference>
<dbReference type="Pfam" id="PF00098">
    <property type="entry name" value="zf-CCHC"/>
    <property type="match status" value="1"/>
</dbReference>
<feature type="domain" description="CCHC-type" evidence="3">
    <location>
        <begin position="290"/>
        <end position="305"/>
    </location>
</feature>
<gene>
    <name evidence="4" type="ORF">Tco_0729016</name>
</gene>
<feature type="region of interest" description="Disordered" evidence="2">
    <location>
        <begin position="236"/>
        <end position="263"/>
    </location>
</feature>
<dbReference type="InterPro" id="IPR001878">
    <property type="entry name" value="Znf_CCHC"/>
</dbReference>
<evidence type="ECO:0000256" key="1">
    <source>
        <dbReference type="PROSITE-ProRule" id="PRU00047"/>
    </source>
</evidence>
<dbReference type="SMART" id="SM00343">
    <property type="entry name" value="ZnF_C2HC"/>
    <property type="match status" value="1"/>
</dbReference>
<organism evidence="4 5">
    <name type="scientific">Tanacetum coccineum</name>
    <dbReference type="NCBI Taxonomy" id="301880"/>
    <lineage>
        <taxon>Eukaryota</taxon>
        <taxon>Viridiplantae</taxon>
        <taxon>Streptophyta</taxon>
        <taxon>Embryophyta</taxon>
        <taxon>Tracheophyta</taxon>
        <taxon>Spermatophyta</taxon>
        <taxon>Magnoliopsida</taxon>
        <taxon>eudicotyledons</taxon>
        <taxon>Gunneridae</taxon>
        <taxon>Pentapetalae</taxon>
        <taxon>asterids</taxon>
        <taxon>campanulids</taxon>
        <taxon>Asterales</taxon>
        <taxon>Asteraceae</taxon>
        <taxon>Asteroideae</taxon>
        <taxon>Anthemideae</taxon>
        <taxon>Anthemidinae</taxon>
        <taxon>Tanacetum</taxon>
    </lineage>
</organism>
<protein>
    <submittedName>
        <fullName evidence="4">Retrovirus-related pol polyprotein from transposon TNT 1-94</fullName>
    </submittedName>
</protein>
<dbReference type="SUPFAM" id="SSF57756">
    <property type="entry name" value="Retrovirus zinc finger-like domains"/>
    <property type="match status" value="1"/>
</dbReference>
<reference evidence="4" key="1">
    <citation type="journal article" date="2022" name="Int. J. Mol. Sci.">
        <title>Draft Genome of Tanacetum Coccineum: Genomic Comparison of Closely Related Tanacetum-Family Plants.</title>
        <authorList>
            <person name="Yamashiro T."/>
            <person name="Shiraishi A."/>
            <person name="Nakayama K."/>
            <person name="Satake H."/>
        </authorList>
    </citation>
    <scope>NUCLEOTIDE SEQUENCE</scope>
</reference>
<name>A0ABQ4YQ57_9ASTR</name>
<dbReference type="PROSITE" id="PS50158">
    <property type="entry name" value="ZF_CCHC"/>
    <property type="match status" value="1"/>
</dbReference>
<dbReference type="InterPro" id="IPR036875">
    <property type="entry name" value="Znf_CCHC_sf"/>
</dbReference>
<evidence type="ECO:0000313" key="4">
    <source>
        <dbReference type="EMBL" id="GJS79135.1"/>
    </source>
</evidence>
<comment type="caution">
    <text evidence="4">The sequence shown here is derived from an EMBL/GenBank/DDBJ whole genome shotgun (WGS) entry which is preliminary data.</text>
</comment>
<keyword evidence="1" id="KW-0479">Metal-binding</keyword>
<reference evidence="4" key="2">
    <citation type="submission" date="2022-01" db="EMBL/GenBank/DDBJ databases">
        <authorList>
            <person name="Yamashiro T."/>
            <person name="Shiraishi A."/>
            <person name="Satake H."/>
            <person name="Nakayama K."/>
        </authorList>
    </citation>
    <scope>NUCLEOTIDE SEQUENCE</scope>
</reference>
<feature type="compositionally biased region" description="Low complexity" evidence="2">
    <location>
        <begin position="236"/>
        <end position="250"/>
    </location>
</feature>
<dbReference type="Proteomes" id="UP001151760">
    <property type="component" value="Unassembled WGS sequence"/>
</dbReference>
<sequence>MLAPGSSETTTEGYMENYNNVSQDIRDQLNAKAKVVQIILTGIDNDINSTVDACLNACEMWKAIERLKQGESINVQDLETNLYWEFGKFTSLDVNVQFLLQLQPEWQMFVTLVKQSQELKTVSYHKLYDILKQHQNEVNEIRAERLTRTANPLALVAQQQPAYHPQNHPNHNSQYSSTRSQQATKNRGKAIVNSSAPTYDQEPAMVTEDDEMSKEKEIEKLMDLISLSFKKIYKPTNNNLRTSSNTSRANQDNSPRINRGTGYQNQRVINVSEARENVGTPVVQKSGIQCYNCKEYGHVSRECQKPK</sequence>
<dbReference type="EMBL" id="BQNB010010575">
    <property type="protein sequence ID" value="GJS79135.1"/>
    <property type="molecule type" value="Genomic_DNA"/>
</dbReference>
<feature type="compositionally biased region" description="Polar residues" evidence="2">
    <location>
        <begin position="163"/>
        <end position="185"/>
    </location>
</feature>
<evidence type="ECO:0000259" key="3">
    <source>
        <dbReference type="PROSITE" id="PS50158"/>
    </source>
</evidence>
<feature type="compositionally biased region" description="Polar residues" evidence="2">
    <location>
        <begin position="251"/>
        <end position="263"/>
    </location>
</feature>
<proteinExistence type="predicted"/>
<feature type="region of interest" description="Disordered" evidence="2">
    <location>
        <begin position="163"/>
        <end position="211"/>
    </location>
</feature>
<accession>A0ABQ4YQ57</accession>
<keyword evidence="1" id="KW-0863">Zinc-finger</keyword>